<organism evidence="1 2">
    <name type="scientific">Fasciolopsis buskii</name>
    <dbReference type="NCBI Taxonomy" id="27845"/>
    <lineage>
        <taxon>Eukaryota</taxon>
        <taxon>Metazoa</taxon>
        <taxon>Spiralia</taxon>
        <taxon>Lophotrochozoa</taxon>
        <taxon>Platyhelminthes</taxon>
        <taxon>Trematoda</taxon>
        <taxon>Digenea</taxon>
        <taxon>Plagiorchiida</taxon>
        <taxon>Echinostomata</taxon>
        <taxon>Echinostomatoidea</taxon>
        <taxon>Fasciolidae</taxon>
        <taxon>Fasciolopsis</taxon>
    </lineage>
</organism>
<proteinExistence type="predicted"/>
<reference evidence="1" key="1">
    <citation type="submission" date="2019-05" db="EMBL/GenBank/DDBJ databases">
        <title>Annotation for the trematode Fasciolopsis buski.</title>
        <authorList>
            <person name="Choi Y.-J."/>
        </authorList>
    </citation>
    <scope>NUCLEOTIDE SEQUENCE</scope>
    <source>
        <strain evidence="1">HT</strain>
        <tissue evidence="1">Whole worm</tissue>
    </source>
</reference>
<dbReference type="AlphaFoldDB" id="A0A8E0VNT5"/>
<dbReference type="OrthoDB" id="6273711at2759"/>
<comment type="caution">
    <text evidence="1">The sequence shown here is derived from an EMBL/GenBank/DDBJ whole genome shotgun (WGS) entry which is preliminary data.</text>
</comment>
<keyword evidence="2" id="KW-1185">Reference proteome</keyword>
<accession>A0A8E0VNT5</accession>
<evidence type="ECO:0000313" key="1">
    <source>
        <dbReference type="EMBL" id="KAA0199592.1"/>
    </source>
</evidence>
<gene>
    <name evidence="1" type="ORF">FBUS_04926</name>
</gene>
<name>A0A8E0VNT5_9TREM</name>
<dbReference type="EMBL" id="LUCM01001042">
    <property type="protein sequence ID" value="KAA0199592.1"/>
    <property type="molecule type" value="Genomic_DNA"/>
</dbReference>
<protein>
    <submittedName>
        <fullName evidence="1">Uncharacterized protein</fullName>
    </submittedName>
</protein>
<sequence>MDRRQSLPKERRGVTFNAHVTEEIAESHQDFLDSPKTLDANVYPTSKLREVPTRKVNKKWYDSTLIPFMDDDVPTDRASEPA</sequence>
<evidence type="ECO:0000313" key="2">
    <source>
        <dbReference type="Proteomes" id="UP000728185"/>
    </source>
</evidence>
<dbReference type="Proteomes" id="UP000728185">
    <property type="component" value="Unassembled WGS sequence"/>
</dbReference>